<dbReference type="InterPro" id="IPR002347">
    <property type="entry name" value="SDR_fam"/>
</dbReference>
<protein>
    <submittedName>
        <fullName evidence="5">Mycofactocin-coupled SDR family oxidoreductase</fullName>
    </submittedName>
</protein>
<dbReference type="Proteomes" id="UP001597145">
    <property type="component" value="Unassembled WGS sequence"/>
</dbReference>
<dbReference type="InterPro" id="IPR023985">
    <property type="entry name" value="SDR_subfam_1"/>
</dbReference>
<dbReference type="NCBIfam" id="NF009467">
    <property type="entry name" value="PRK12826.1-3"/>
    <property type="match status" value="1"/>
</dbReference>
<dbReference type="InterPro" id="IPR036291">
    <property type="entry name" value="NAD(P)-bd_dom_sf"/>
</dbReference>
<sequence length="271" mass="28060">MAGRVEGKVALVTGAARGQGRADAVRLAQEGADIVAIDVAAPLPSVPYLSATPEDLAETVRLVEKLDRRIVSAIVDVRDLDALRTAVDDAVAELGRLDVVVANAGICVPAPWDQVTPTVFDDTISTNVTGVWNTVMVGAPHLVAAGGGSIILISSAAGLKVQPFMVPYTTSKFAVRGMAKAFAAELAKHHIRVNSVHPTGVNTPMGTGDMQAVLGAAIAGDPRLGGMFTNMLPVDGTDVEDVADTVLFLASDESKFITAHEIAPDAGVTEF</sequence>
<keyword evidence="3" id="KW-0520">NAD</keyword>
<dbReference type="Pfam" id="PF00106">
    <property type="entry name" value="adh_short"/>
    <property type="match status" value="1"/>
</dbReference>
<accession>A0ABW4FLP4</accession>
<dbReference type="CDD" id="cd05233">
    <property type="entry name" value="SDR_c"/>
    <property type="match status" value="1"/>
</dbReference>
<evidence type="ECO:0000313" key="6">
    <source>
        <dbReference type="Proteomes" id="UP001597145"/>
    </source>
</evidence>
<dbReference type="PROSITE" id="PS00061">
    <property type="entry name" value="ADH_SHORT"/>
    <property type="match status" value="1"/>
</dbReference>
<keyword evidence="6" id="KW-1185">Reference proteome</keyword>
<dbReference type="SUPFAM" id="SSF51735">
    <property type="entry name" value="NAD(P)-binding Rossmann-fold domains"/>
    <property type="match status" value="1"/>
</dbReference>
<evidence type="ECO:0000256" key="4">
    <source>
        <dbReference type="RuleBase" id="RU000363"/>
    </source>
</evidence>
<dbReference type="PRINTS" id="PR00080">
    <property type="entry name" value="SDRFAMILY"/>
</dbReference>
<reference evidence="6" key="1">
    <citation type="journal article" date="2019" name="Int. J. Syst. Evol. Microbiol.">
        <title>The Global Catalogue of Microorganisms (GCM) 10K type strain sequencing project: providing services to taxonomists for standard genome sequencing and annotation.</title>
        <authorList>
            <consortium name="The Broad Institute Genomics Platform"/>
            <consortium name="The Broad Institute Genome Sequencing Center for Infectious Disease"/>
            <person name="Wu L."/>
            <person name="Ma J."/>
        </authorList>
    </citation>
    <scope>NUCLEOTIDE SEQUENCE [LARGE SCALE GENOMIC DNA]</scope>
    <source>
        <strain evidence="6">JCM 12165</strain>
    </source>
</reference>
<dbReference type="PANTHER" id="PTHR43180:SF66">
    <property type="entry name" value="SHORT-CHAIN DEHYDROGENASE_REDUCTASE FAMILY PROTEIN"/>
    <property type="match status" value="1"/>
</dbReference>
<name>A0ABW4FLP4_9PSEU</name>
<evidence type="ECO:0000256" key="1">
    <source>
        <dbReference type="ARBA" id="ARBA00006484"/>
    </source>
</evidence>
<dbReference type="NCBIfam" id="TIGR03971">
    <property type="entry name" value="SDR_subfam_1"/>
    <property type="match status" value="1"/>
</dbReference>
<comment type="similarity">
    <text evidence="1 4">Belongs to the short-chain dehydrogenases/reductases (SDR) family.</text>
</comment>
<dbReference type="InterPro" id="IPR020904">
    <property type="entry name" value="Sc_DH/Rdtase_CS"/>
</dbReference>
<dbReference type="RefSeq" id="WP_343973844.1">
    <property type="nucleotide sequence ID" value="NZ_BAAAJG010000004.1"/>
</dbReference>
<evidence type="ECO:0000256" key="2">
    <source>
        <dbReference type="ARBA" id="ARBA00023002"/>
    </source>
</evidence>
<gene>
    <name evidence="5" type="ORF">ACFSCY_17125</name>
</gene>
<dbReference type="PANTHER" id="PTHR43180">
    <property type="entry name" value="3-OXOACYL-(ACYL-CARRIER-PROTEIN) REDUCTASE (AFU_ORTHOLOGUE AFUA_6G11210)"/>
    <property type="match status" value="1"/>
</dbReference>
<proteinExistence type="inferred from homology"/>
<dbReference type="PRINTS" id="PR00081">
    <property type="entry name" value="GDHRDH"/>
</dbReference>
<comment type="caution">
    <text evidence="5">The sequence shown here is derived from an EMBL/GenBank/DDBJ whole genome shotgun (WGS) entry which is preliminary data.</text>
</comment>
<dbReference type="EMBL" id="JBHUCP010000010">
    <property type="protein sequence ID" value="MFD1531163.1"/>
    <property type="molecule type" value="Genomic_DNA"/>
</dbReference>
<organism evidence="5 6">
    <name type="scientific">Pseudonocardia aurantiaca</name>
    <dbReference type="NCBI Taxonomy" id="75290"/>
    <lineage>
        <taxon>Bacteria</taxon>
        <taxon>Bacillati</taxon>
        <taxon>Actinomycetota</taxon>
        <taxon>Actinomycetes</taxon>
        <taxon>Pseudonocardiales</taxon>
        <taxon>Pseudonocardiaceae</taxon>
        <taxon>Pseudonocardia</taxon>
    </lineage>
</organism>
<keyword evidence="2" id="KW-0560">Oxidoreductase</keyword>
<dbReference type="Gene3D" id="3.40.50.720">
    <property type="entry name" value="NAD(P)-binding Rossmann-like Domain"/>
    <property type="match status" value="1"/>
</dbReference>
<evidence type="ECO:0000313" key="5">
    <source>
        <dbReference type="EMBL" id="MFD1531163.1"/>
    </source>
</evidence>
<evidence type="ECO:0000256" key="3">
    <source>
        <dbReference type="ARBA" id="ARBA00023027"/>
    </source>
</evidence>